<keyword evidence="1" id="KW-1133">Transmembrane helix</keyword>
<evidence type="ECO:0000256" key="1">
    <source>
        <dbReference type="SAM" id="Phobius"/>
    </source>
</evidence>
<keyword evidence="3" id="KW-1185">Reference proteome</keyword>
<reference evidence="2" key="1">
    <citation type="submission" date="2022-09" db="EMBL/GenBank/DDBJ databases">
        <title>Novel Mycoplasma species identified in domestic and wild animals.</title>
        <authorList>
            <person name="Volokhov D.V."/>
            <person name="Furtak V.A."/>
            <person name="Zagorodnyaya T.A."/>
        </authorList>
    </citation>
    <scope>NUCLEOTIDE SEQUENCE</scope>
    <source>
        <strain evidence="2">Oakley</strain>
    </source>
</reference>
<feature type="transmembrane region" description="Helical" evidence="1">
    <location>
        <begin position="7"/>
        <end position="31"/>
    </location>
</feature>
<evidence type="ECO:0000313" key="2">
    <source>
        <dbReference type="EMBL" id="MCV2232520.1"/>
    </source>
</evidence>
<proteinExistence type="predicted"/>
<comment type="caution">
    <text evidence="2">The sequence shown here is derived from an EMBL/GenBank/DDBJ whole genome shotgun (WGS) entry which is preliminary data.</text>
</comment>
<dbReference type="Proteomes" id="UP001177160">
    <property type="component" value="Unassembled WGS sequence"/>
</dbReference>
<name>A0ABT2Y707_9MOLU</name>
<organism evidence="2 3">
    <name type="scientific">Paracholeplasma manati</name>
    <dbReference type="NCBI Taxonomy" id="591373"/>
    <lineage>
        <taxon>Bacteria</taxon>
        <taxon>Bacillati</taxon>
        <taxon>Mycoplasmatota</taxon>
        <taxon>Mollicutes</taxon>
        <taxon>Acholeplasmatales</taxon>
        <taxon>Acholeplasmataceae</taxon>
        <taxon>Paracholeplasma</taxon>
    </lineage>
</organism>
<evidence type="ECO:0000313" key="3">
    <source>
        <dbReference type="Proteomes" id="UP001177160"/>
    </source>
</evidence>
<keyword evidence="1" id="KW-0812">Transmembrane</keyword>
<gene>
    <name evidence="2" type="ORF">N7548_06755</name>
</gene>
<sequence>MAFVSKYLKLVGALTLIGYFIGIFFLFSMIFSTNDGGEIGGLIFQLFFYIIFGPAVGIALMSIGYLIDRQEEDEKAEAYKAASLSFKERPNRVFSTTAPWTCKCGKENKATHKVCLECGLPRTHDNS</sequence>
<dbReference type="RefSeq" id="WP_263608708.1">
    <property type="nucleotide sequence ID" value="NZ_JAOVQM010000005.1"/>
</dbReference>
<accession>A0ABT2Y707</accession>
<dbReference type="EMBL" id="JAOVQM010000005">
    <property type="protein sequence ID" value="MCV2232520.1"/>
    <property type="molecule type" value="Genomic_DNA"/>
</dbReference>
<evidence type="ECO:0008006" key="4">
    <source>
        <dbReference type="Google" id="ProtNLM"/>
    </source>
</evidence>
<keyword evidence="1" id="KW-0472">Membrane</keyword>
<feature type="transmembrane region" description="Helical" evidence="1">
    <location>
        <begin position="43"/>
        <end position="67"/>
    </location>
</feature>
<protein>
    <recommendedName>
        <fullName evidence="4">RanBP2-type domain-containing protein</fullName>
    </recommendedName>
</protein>